<reference evidence="4" key="1">
    <citation type="submission" date="2021-11" db="EMBL/GenBank/DDBJ databases">
        <authorList>
            <person name="Herlambang A."/>
            <person name="Guo Y."/>
            <person name="Takashima Y."/>
            <person name="Nishizawa T."/>
        </authorList>
    </citation>
    <scope>NUCLEOTIDE SEQUENCE</scope>
    <source>
        <strain evidence="4">E1425</strain>
    </source>
</reference>
<keyword evidence="1" id="KW-0433">Leucine-rich repeat</keyword>
<dbReference type="SUPFAM" id="SSF52058">
    <property type="entry name" value="L domain-like"/>
    <property type="match status" value="1"/>
</dbReference>
<keyword evidence="5" id="KW-1185">Reference proteome</keyword>
<dbReference type="PANTHER" id="PTHR48051">
    <property type="match status" value="1"/>
</dbReference>
<feature type="compositionally biased region" description="Low complexity" evidence="3">
    <location>
        <begin position="471"/>
        <end position="524"/>
    </location>
</feature>
<dbReference type="GO" id="GO:0005737">
    <property type="term" value="C:cytoplasm"/>
    <property type="evidence" value="ECO:0007669"/>
    <property type="project" value="TreeGrafter"/>
</dbReference>
<feature type="region of interest" description="Disordered" evidence="3">
    <location>
        <begin position="910"/>
        <end position="946"/>
    </location>
</feature>
<comment type="caution">
    <text evidence="4">The sequence shown here is derived from an EMBL/GenBank/DDBJ whole genome shotgun (WGS) entry which is preliminary data.</text>
</comment>
<dbReference type="AlphaFoldDB" id="A0A9P3HD84"/>
<dbReference type="FunFam" id="3.80.10.10:FF:001164">
    <property type="entry name" value="GH01279p"/>
    <property type="match status" value="1"/>
</dbReference>
<accession>A0A9P3HD84</accession>
<name>A0A9P3HD84_9FUNG</name>
<protein>
    <submittedName>
        <fullName evidence="4">Uncharacterized protein</fullName>
    </submittedName>
</protein>
<dbReference type="InterPro" id="IPR003591">
    <property type="entry name" value="Leu-rich_rpt_typical-subtyp"/>
</dbReference>
<feature type="compositionally biased region" description="Polar residues" evidence="3">
    <location>
        <begin position="459"/>
        <end position="470"/>
    </location>
</feature>
<proteinExistence type="predicted"/>
<evidence type="ECO:0000256" key="1">
    <source>
        <dbReference type="ARBA" id="ARBA00022614"/>
    </source>
</evidence>
<feature type="region of interest" description="Disordered" evidence="3">
    <location>
        <begin position="770"/>
        <end position="798"/>
    </location>
</feature>
<dbReference type="InterPro" id="IPR050216">
    <property type="entry name" value="LRR_domain-containing"/>
</dbReference>
<organism evidence="4 5">
    <name type="scientific">Entomortierella parvispora</name>
    <dbReference type="NCBI Taxonomy" id="205924"/>
    <lineage>
        <taxon>Eukaryota</taxon>
        <taxon>Fungi</taxon>
        <taxon>Fungi incertae sedis</taxon>
        <taxon>Mucoromycota</taxon>
        <taxon>Mortierellomycotina</taxon>
        <taxon>Mortierellomycetes</taxon>
        <taxon>Mortierellales</taxon>
        <taxon>Mortierellaceae</taxon>
        <taxon>Entomortierella</taxon>
    </lineage>
</organism>
<dbReference type="InterPro" id="IPR001611">
    <property type="entry name" value="Leu-rich_rpt"/>
</dbReference>
<dbReference type="OrthoDB" id="660555at2759"/>
<reference evidence="4" key="2">
    <citation type="journal article" date="2022" name="Microbiol. Resour. Announc.">
        <title>Whole-Genome Sequence of Entomortierella parvispora E1425, a Mucoromycotan Fungus Associated with Burkholderiaceae-Related Endosymbiotic Bacteria.</title>
        <authorList>
            <person name="Herlambang A."/>
            <person name="Guo Y."/>
            <person name="Takashima Y."/>
            <person name="Narisawa K."/>
            <person name="Ohta H."/>
            <person name="Nishizawa T."/>
        </authorList>
    </citation>
    <scope>NUCLEOTIDE SEQUENCE</scope>
    <source>
        <strain evidence="4">E1425</strain>
    </source>
</reference>
<evidence type="ECO:0000313" key="5">
    <source>
        <dbReference type="Proteomes" id="UP000827284"/>
    </source>
</evidence>
<keyword evidence="2" id="KW-0677">Repeat</keyword>
<dbReference type="Gene3D" id="3.80.10.10">
    <property type="entry name" value="Ribonuclease Inhibitor"/>
    <property type="match status" value="1"/>
</dbReference>
<sequence>MGNVYSITLCDRDLHHVPDDIYKHHKHVAKLLLRRNNIQEIPPDIKVLTNLVELSLRDNLITSVPQEITNLKLLQKLSLANNRLQEPPEPIAAFSQLTWLSLASNTLTTLPIAFSQLQKLTSLDLQRNRFIAIPDCIFEMKSLTVLLLQKNRITSISPKIGQCVQLVSLNLSYNRLQRLPVEMAECRNLQHLLLSVNQIQALPAILCEAWVNLLNLDMHTNDLKKLPDQLGSMRSLRRLNLAINKIEDVPGSIGQLQLLEWLNLNDNKLVTLPGTMDQMQKLVKMGIVQNKLRTLPSALARLSSLYKLDCRRNEIEYLPSAFKEMQAIHSLLLEENPLNFKYGVSDYDRQPVTLLEMATRAVLERYSPQNQRDQGKGCLTSDMCLSPDSMYSSDMSEVSGTGPDANIGMGISHLLPAMADLGLTRASTLPAPDVPTIVATPQKSRYSFFSRACSTVHPSSIVGNTNKPTRSSTLTSAHSSDASSSDTSSNSHFSSSSSSSSTPSTSSPPSVTSSSSTSLSSSLTCATMTPGNLLTAPTDNLRIRPSRQKSSPRSLRPPSIFRRHSSRNQREQTTLQQQQQQQHQLDRALVRPLISPIQAEIVHAPQEETLATMSPETYPKRPQPVRRRRHVSKLERLLDPETSLLPIPLIDLLSMPTTACDYCHRRMFTSGWITFLEPVKLGASSRTIVPIRHQLCSLQCVRWQYKDSFGSEMVDTFEQTEFHLSQNGDLIGTRPILPEEMDEVMIEAVQEAAEQAGISIAHILEQFSQHNQQTRGQQAGSSSSSSPPSSGTAAVASPVSSTVSALDSTTANTESAELTTAAISDSVPGVPGSITIAAINRMVPASDPSSITHSLPSVAPTMTLALPTPGSILRQTTARIRRSLSRPMTPIEIQVDAHGQLRRIIYRQSRPAHPPTTSNNHGQQAGPGAPNNGNNAAAAAGGGTSHRRRLLDTFRSLSQVGHGGLAAGLGTGGGGGIGGGGAMGMVAVSATAAADGQLGGIPQHHGGAGGVAAAQAVATRAAGEVVNVTTFSVELERF</sequence>
<feature type="compositionally biased region" description="Low complexity" evidence="3">
    <location>
        <begin position="922"/>
        <end position="939"/>
    </location>
</feature>
<feature type="compositionally biased region" description="Polar residues" evidence="3">
    <location>
        <begin position="525"/>
        <end position="538"/>
    </location>
</feature>
<evidence type="ECO:0000256" key="3">
    <source>
        <dbReference type="SAM" id="MobiDB-lite"/>
    </source>
</evidence>
<dbReference type="PROSITE" id="PS51450">
    <property type="entry name" value="LRR"/>
    <property type="match status" value="4"/>
</dbReference>
<feature type="region of interest" description="Disordered" evidence="3">
    <location>
        <begin position="608"/>
        <end position="629"/>
    </location>
</feature>
<dbReference type="InterPro" id="IPR032675">
    <property type="entry name" value="LRR_dom_sf"/>
</dbReference>
<dbReference type="PANTHER" id="PTHR48051:SF1">
    <property type="entry name" value="RAS SUPPRESSOR PROTEIN 1"/>
    <property type="match status" value="1"/>
</dbReference>
<dbReference type="Pfam" id="PF13855">
    <property type="entry name" value="LRR_8"/>
    <property type="match status" value="4"/>
</dbReference>
<dbReference type="Proteomes" id="UP000827284">
    <property type="component" value="Unassembled WGS sequence"/>
</dbReference>
<dbReference type="EMBL" id="BQFW01000009">
    <property type="protein sequence ID" value="GJJ74461.1"/>
    <property type="molecule type" value="Genomic_DNA"/>
</dbReference>
<feature type="region of interest" description="Disordered" evidence="3">
    <location>
        <begin position="459"/>
        <end position="584"/>
    </location>
</feature>
<evidence type="ECO:0000313" key="4">
    <source>
        <dbReference type="EMBL" id="GJJ74461.1"/>
    </source>
</evidence>
<dbReference type="SMART" id="SM00364">
    <property type="entry name" value="LRR_BAC"/>
    <property type="match status" value="6"/>
</dbReference>
<dbReference type="SMART" id="SM00369">
    <property type="entry name" value="LRR_TYP"/>
    <property type="match status" value="9"/>
</dbReference>
<feature type="compositionally biased region" description="Low complexity" evidence="3">
    <location>
        <begin position="572"/>
        <end position="583"/>
    </location>
</feature>
<feature type="compositionally biased region" description="Low complexity" evidence="3">
    <location>
        <begin position="779"/>
        <end position="798"/>
    </location>
</feature>
<evidence type="ECO:0000256" key="2">
    <source>
        <dbReference type="ARBA" id="ARBA00022737"/>
    </source>
</evidence>
<gene>
    <name evidence="4" type="ORF">EMPS_06819</name>
</gene>